<protein>
    <submittedName>
        <fullName evidence="1">Aldose 1-epimerase family protein</fullName>
    </submittedName>
</protein>
<accession>A0A934SIP0</accession>
<name>A0A934SIP0_9RHOB</name>
<gene>
    <name evidence="1" type="ORF">JJJ17_04385</name>
</gene>
<dbReference type="Gene3D" id="2.70.98.10">
    <property type="match status" value="1"/>
</dbReference>
<dbReference type="Proteomes" id="UP000640485">
    <property type="component" value="Unassembled WGS sequence"/>
</dbReference>
<organism evidence="1 2">
    <name type="scientific">Paracoccus caeni</name>
    <dbReference type="NCBI Taxonomy" id="657651"/>
    <lineage>
        <taxon>Bacteria</taxon>
        <taxon>Pseudomonadati</taxon>
        <taxon>Pseudomonadota</taxon>
        <taxon>Alphaproteobacteria</taxon>
        <taxon>Rhodobacterales</taxon>
        <taxon>Paracoccaceae</taxon>
        <taxon>Paracoccus</taxon>
    </lineage>
</organism>
<evidence type="ECO:0000313" key="2">
    <source>
        <dbReference type="Proteomes" id="UP000640485"/>
    </source>
</evidence>
<reference evidence="1" key="1">
    <citation type="submission" date="2021-01" db="EMBL/GenBank/DDBJ databases">
        <title>Paracoccus amoyensis sp. nov., isolated from the surface seawater along the coast of Xiamen Island, China.</title>
        <authorList>
            <person name="Lyu L."/>
        </authorList>
    </citation>
    <scope>NUCLEOTIDE SEQUENCE</scope>
    <source>
        <strain evidence="1">MJ17</strain>
    </source>
</reference>
<comment type="caution">
    <text evidence="1">The sequence shown here is derived from an EMBL/GenBank/DDBJ whole genome shotgun (WGS) entry which is preliminary data.</text>
</comment>
<dbReference type="Pfam" id="PF14486">
    <property type="entry name" value="DUF4432"/>
    <property type="match status" value="1"/>
</dbReference>
<dbReference type="AlphaFoldDB" id="A0A934SIP0"/>
<sequence length="399" mass="42970">MTGTLVTAVTAPPTALAETSELLIDVGQNRNLGEWRISSDDWDPASRIKWSVSLKTLHGGRQEGVQVLEVDNGRMRFRVVPTRGFHVWDAHSDDIRLGWDSPVQEIAHPRYIDLNDRGGLGWLNGFGGWMTRAGIGFFGAPGNDNGTPLTLHGNIDNTPASLVEVSFRALPEPTIVVKGIVNETQMFGPALRLTSEISTPVGSASIRFEDQITNLKGIPQEYGNLYHTNFGAPLLGKGAKFIAPVRTMAPRNARAVEGMAGWSDFAGPGDADYTEQVYLAELFADADGISQVMLKSPDGTKAARMSFDLAGSPYFSLWKNEGPEGTGYVTGLEPGTGYPYNRSVERAGGRVPVLQSHASARSTLQVDLLTSAAEVAKAQAEIEALQIAEPRISNTPLVP</sequence>
<dbReference type="InterPro" id="IPR014718">
    <property type="entry name" value="GH-type_carb-bd"/>
</dbReference>
<dbReference type="RefSeq" id="WP_200684044.1">
    <property type="nucleotide sequence ID" value="NZ_JAEPRQ010000001.1"/>
</dbReference>
<evidence type="ECO:0000313" key="1">
    <source>
        <dbReference type="EMBL" id="MBK4215158.1"/>
    </source>
</evidence>
<dbReference type="CDD" id="cd09023">
    <property type="entry name" value="Aldose_epim_Ec_c4013"/>
    <property type="match status" value="1"/>
</dbReference>
<dbReference type="InterPro" id="IPR027839">
    <property type="entry name" value="DUF4432"/>
</dbReference>
<dbReference type="GO" id="GO:0030246">
    <property type="term" value="F:carbohydrate binding"/>
    <property type="evidence" value="ECO:0007669"/>
    <property type="project" value="InterPro"/>
</dbReference>
<proteinExistence type="predicted"/>
<dbReference type="EMBL" id="JAEPRQ010000001">
    <property type="protein sequence ID" value="MBK4215158.1"/>
    <property type="molecule type" value="Genomic_DNA"/>
</dbReference>
<keyword evidence="2" id="KW-1185">Reference proteome</keyword>